<feature type="binding site" evidence="5">
    <location>
        <position position="131"/>
    </location>
    <ligand>
        <name>Zn(2+)</name>
        <dbReference type="ChEBI" id="CHEBI:29105"/>
        <note>structural</note>
    </ligand>
</feature>
<evidence type="ECO:0000313" key="10">
    <source>
        <dbReference type="Proteomes" id="UP000033866"/>
    </source>
</evidence>
<dbReference type="Pfam" id="PF05191">
    <property type="entry name" value="ADK_lid"/>
    <property type="match status" value="1"/>
</dbReference>
<dbReference type="InterPro" id="IPR007862">
    <property type="entry name" value="Adenylate_kinase_lid-dom"/>
</dbReference>
<name>A0A0G0B8K3_9BACT</name>
<feature type="binding site" evidence="5">
    <location>
        <position position="200"/>
    </location>
    <ligand>
        <name>ATP</name>
        <dbReference type="ChEBI" id="CHEBI:30616"/>
    </ligand>
</feature>
<evidence type="ECO:0000256" key="5">
    <source>
        <dbReference type="HAMAP-Rule" id="MF_00235"/>
    </source>
</evidence>
<feature type="domain" description="Adenylate kinase active site lid" evidence="8">
    <location>
        <begin position="128"/>
        <end position="163"/>
    </location>
</feature>
<dbReference type="GO" id="GO:0005737">
    <property type="term" value="C:cytoplasm"/>
    <property type="evidence" value="ECO:0007669"/>
    <property type="project" value="UniProtKB-SubCell"/>
</dbReference>
<comment type="catalytic activity">
    <reaction evidence="5 7">
        <text>AMP + ATP = 2 ADP</text>
        <dbReference type="Rhea" id="RHEA:12973"/>
        <dbReference type="ChEBI" id="CHEBI:30616"/>
        <dbReference type="ChEBI" id="CHEBI:456215"/>
        <dbReference type="ChEBI" id="CHEBI:456216"/>
        <dbReference type="EC" id="2.7.4.3"/>
    </reaction>
</comment>
<dbReference type="SUPFAM" id="SSF52540">
    <property type="entry name" value="P-loop containing nucleoside triphosphate hydrolases"/>
    <property type="match status" value="1"/>
</dbReference>
<evidence type="ECO:0000259" key="8">
    <source>
        <dbReference type="Pfam" id="PF05191"/>
    </source>
</evidence>
<feature type="region of interest" description="LID" evidence="5">
    <location>
        <begin position="127"/>
        <end position="164"/>
    </location>
</feature>
<dbReference type="EMBL" id="LBPV01000013">
    <property type="protein sequence ID" value="KKP65709.1"/>
    <property type="molecule type" value="Genomic_DNA"/>
</dbReference>
<keyword evidence="3 5" id="KW-0547">Nucleotide-binding</keyword>
<evidence type="ECO:0000256" key="2">
    <source>
        <dbReference type="ARBA" id="ARBA00022727"/>
    </source>
</evidence>
<dbReference type="Proteomes" id="UP000033866">
    <property type="component" value="Unassembled WGS sequence"/>
</dbReference>
<evidence type="ECO:0000256" key="1">
    <source>
        <dbReference type="ARBA" id="ARBA00022679"/>
    </source>
</evidence>
<dbReference type="GO" id="GO:0044209">
    <property type="term" value="P:AMP salvage"/>
    <property type="evidence" value="ECO:0007669"/>
    <property type="project" value="UniProtKB-UniRule"/>
</dbReference>
<keyword evidence="4 5" id="KW-0418">Kinase</keyword>
<gene>
    <name evidence="5" type="primary">adk</name>
    <name evidence="9" type="ORF">UR61_C0013G0002</name>
</gene>
<protein>
    <recommendedName>
        <fullName evidence="5 7">Adenylate kinase</fullName>
        <shortName evidence="5">AK</shortName>
        <ecNumber evidence="5 7">2.7.4.3</ecNumber>
    </recommendedName>
    <alternativeName>
        <fullName evidence="5">ATP-AMP transphosphorylase</fullName>
    </alternativeName>
    <alternativeName>
        <fullName evidence="5">ATP:AMP phosphotransferase</fullName>
    </alternativeName>
    <alternativeName>
        <fullName evidence="5">Adenylate monophosphate kinase</fullName>
    </alternativeName>
</protein>
<accession>A0A0G0B8K3</accession>
<dbReference type="PANTHER" id="PTHR23359">
    <property type="entry name" value="NUCLEOTIDE KINASE"/>
    <property type="match status" value="1"/>
</dbReference>
<comment type="caution">
    <text evidence="5">Lacks conserved residue(s) required for the propagation of feature annotation.</text>
</comment>
<comment type="pathway">
    <text evidence="5">Purine metabolism; AMP biosynthesis via salvage pathway; AMP from ADP: step 1/1.</text>
</comment>
<feature type="binding site" evidence="5">
    <location>
        <position position="134"/>
    </location>
    <ligand>
        <name>Zn(2+)</name>
        <dbReference type="ChEBI" id="CHEBI:29105"/>
        <note>structural</note>
    </ligand>
</feature>
<dbReference type="Gene3D" id="3.40.50.300">
    <property type="entry name" value="P-loop containing nucleotide triphosphate hydrolases"/>
    <property type="match status" value="1"/>
</dbReference>
<dbReference type="SUPFAM" id="SSF57774">
    <property type="entry name" value="Microbial and mitochondrial ADK, insert 'zinc finger' domain"/>
    <property type="match status" value="1"/>
</dbReference>
<keyword evidence="5" id="KW-0963">Cytoplasm</keyword>
<evidence type="ECO:0000313" key="9">
    <source>
        <dbReference type="EMBL" id="KKP65709.1"/>
    </source>
</evidence>
<comment type="function">
    <text evidence="5">Catalyzes the reversible transfer of the terminal phosphate group between ATP and AMP. Plays an important role in cellular energy homeostasis and in adenine nucleotide metabolism.</text>
</comment>
<feature type="binding site" evidence="5">
    <location>
        <position position="37"/>
    </location>
    <ligand>
        <name>AMP</name>
        <dbReference type="ChEBI" id="CHEBI:456215"/>
    </ligand>
</feature>
<dbReference type="InterPro" id="IPR036193">
    <property type="entry name" value="ADK_active_lid_dom_sf"/>
</dbReference>
<proteinExistence type="inferred from homology"/>
<reference evidence="9 10" key="1">
    <citation type="journal article" date="2015" name="Nature">
        <title>rRNA introns, odd ribosomes, and small enigmatic genomes across a large radiation of phyla.</title>
        <authorList>
            <person name="Brown C.T."/>
            <person name="Hug L.A."/>
            <person name="Thomas B.C."/>
            <person name="Sharon I."/>
            <person name="Castelle C.J."/>
            <person name="Singh A."/>
            <person name="Wilkins M.J."/>
            <person name="Williams K.H."/>
            <person name="Banfield J.F."/>
        </authorList>
    </citation>
    <scope>NUCLEOTIDE SEQUENCE [LARGE SCALE GENOMIC DNA]</scope>
</reference>
<dbReference type="EC" id="2.7.4.3" evidence="5 7"/>
<dbReference type="UniPathway" id="UPA00588">
    <property type="reaction ID" value="UER00649"/>
</dbReference>
<comment type="subcellular location">
    <subcellularLocation>
        <location evidence="5 7">Cytoplasm</location>
    </subcellularLocation>
</comment>
<feature type="binding site" evidence="5">
    <location>
        <position position="151"/>
    </location>
    <ligand>
        <name>Zn(2+)</name>
        <dbReference type="ChEBI" id="CHEBI:29105"/>
        <note>structural</note>
    </ligand>
</feature>
<dbReference type="GO" id="GO:0008270">
    <property type="term" value="F:zinc ion binding"/>
    <property type="evidence" value="ECO:0007669"/>
    <property type="project" value="UniProtKB-UniRule"/>
</dbReference>
<feature type="binding site" evidence="5">
    <location>
        <position position="154"/>
    </location>
    <ligand>
        <name>Zn(2+)</name>
        <dbReference type="ChEBI" id="CHEBI:29105"/>
        <note>structural</note>
    </ligand>
</feature>
<keyword evidence="5" id="KW-0479">Metal-binding</keyword>
<keyword evidence="5 7" id="KW-0067">ATP-binding</keyword>
<feature type="region of interest" description="NMP" evidence="5">
    <location>
        <begin position="31"/>
        <end position="60"/>
    </location>
</feature>
<sequence>MKTILFHGPSGSGKDTQVELLVAKYDFVNIGTGEMFRTMYKEGDIEGNKAYLHWSKGQFVPNELVYSMLTKWVTRFETDKHWAFVSVVRDPGQIEMFDNLLSENGRTLDSVVHFKLSEEMAIERMSLRRICPYCDTTYHIKYKREKVEGYCDRCGTKLIQREDDQIDKIKLRLKEYNRTISPILETYKQRGILLEIDATPSIEEIHTQVVTKLGL</sequence>
<feature type="binding site" evidence="5">
    <location>
        <position position="128"/>
    </location>
    <ligand>
        <name>ATP</name>
        <dbReference type="ChEBI" id="CHEBI:30616"/>
    </ligand>
</feature>
<feature type="binding site" evidence="5">
    <location>
        <position position="161"/>
    </location>
    <ligand>
        <name>AMP</name>
        <dbReference type="ChEBI" id="CHEBI:456215"/>
    </ligand>
</feature>
<feature type="binding site" evidence="5">
    <location>
        <begin position="137"/>
        <end position="138"/>
    </location>
    <ligand>
        <name>ATP</name>
        <dbReference type="ChEBI" id="CHEBI:30616"/>
    </ligand>
</feature>
<dbReference type="AlphaFoldDB" id="A0A0G0B8K3"/>
<dbReference type="HAMAP" id="MF_00235">
    <property type="entry name" value="Adenylate_kinase_Adk"/>
    <property type="match status" value="1"/>
</dbReference>
<evidence type="ECO:0000256" key="6">
    <source>
        <dbReference type="RuleBase" id="RU003330"/>
    </source>
</evidence>
<keyword evidence="1 5" id="KW-0808">Transferase</keyword>
<dbReference type="InterPro" id="IPR027417">
    <property type="entry name" value="P-loop_NTPase"/>
</dbReference>
<feature type="binding site" evidence="5">
    <location>
        <position position="93"/>
    </location>
    <ligand>
        <name>AMP</name>
        <dbReference type="ChEBI" id="CHEBI:456215"/>
    </ligand>
</feature>
<comment type="similarity">
    <text evidence="5 6">Belongs to the adenylate kinase family.</text>
</comment>
<feature type="binding site" evidence="5">
    <location>
        <begin position="58"/>
        <end position="60"/>
    </location>
    <ligand>
        <name>AMP</name>
        <dbReference type="ChEBI" id="CHEBI:456215"/>
    </ligand>
</feature>
<feature type="binding site" evidence="5">
    <location>
        <position position="172"/>
    </location>
    <ligand>
        <name>AMP</name>
        <dbReference type="ChEBI" id="CHEBI:456215"/>
    </ligand>
</feature>
<keyword evidence="5" id="KW-0862">Zinc</keyword>
<evidence type="ECO:0000256" key="3">
    <source>
        <dbReference type="ARBA" id="ARBA00022741"/>
    </source>
</evidence>
<comment type="domain">
    <text evidence="5">Consists of three domains, a large central CORE domain and two small peripheral domains, NMPbind and LID, which undergo movements during catalysis. The LID domain closes over the site of phosphoryl transfer upon ATP binding. Assembling and dissambling the active center during each catalytic cycle provides an effective means to prevent ATP hydrolysis. Some bacteria have evolved a zinc-coordinating structure that stabilizes the LID domain.</text>
</comment>
<dbReference type="GO" id="GO:0004017">
    <property type="term" value="F:AMP kinase activity"/>
    <property type="evidence" value="ECO:0007669"/>
    <property type="project" value="UniProtKB-UniRule"/>
</dbReference>
<comment type="subunit">
    <text evidence="5 7">Monomer.</text>
</comment>
<evidence type="ECO:0000256" key="7">
    <source>
        <dbReference type="RuleBase" id="RU003331"/>
    </source>
</evidence>
<dbReference type="GO" id="GO:0005524">
    <property type="term" value="F:ATP binding"/>
    <property type="evidence" value="ECO:0007669"/>
    <property type="project" value="UniProtKB-UniRule"/>
</dbReference>
<dbReference type="PRINTS" id="PR00094">
    <property type="entry name" value="ADENYLTKNASE"/>
</dbReference>
<feature type="binding site" evidence="5">
    <location>
        <position position="32"/>
    </location>
    <ligand>
        <name>AMP</name>
        <dbReference type="ChEBI" id="CHEBI:456215"/>
    </ligand>
</feature>
<comment type="caution">
    <text evidence="9">The sequence shown here is derived from an EMBL/GenBank/DDBJ whole genome shotgun (WGS) entry which is preliminary data.</text>
</comment>
<dbReference type="Pfam" id="PF00406">
    <property type="entry name" value="ADK"/>
    <property type="match status" value="1"/>
</dbReference>
<dbReference type="InterPro" id="IPR000850">
    <property type="entry name" value="Adenylat/UMP-CMP_kin"/>
</dbReference>
<evidence type="ECO:0000256" key="4">
    <source>
        <dbReference type="ARBA" id="ARBA00022777"/>
    </source>
</evidence>
<keyword evidence="2 5" id="KW-0545">Nucleotide biosynthesis</keyword>
<organism evidence="9 10">
    <name type="scientific">candidate division WS6 bacterium GW2011_GWE1_34_7</name>
    <dbReference type="NCBI Taxonomy" id="1619093"/>
    <lineage>
        <taxon>Bacteria</taxon>
        <taxon>Candidatus Dojkabacteria</taxon>
    </lineage>
</organism>
<dbReference type="CDD" id="cd01428">
    <property type="entry name" value="ADK"/>
    <property type="match status" value="1"/>
</dbReference>